<protein>
    <submittedName>
        <fullName evidence="4">Type II/IV secretion system ATP hydrolase TadA/VirB11/CpaF, TadA subfamily</fullName>
    </submittedName>
</protein>
<gene>
    <name evidence="4" type="ORF">FM121_12935</name>
</gene>
<organism evidence="4 5">
    <name type="scientific">Vagococcus fluvialis bH819</name>
    <dbReference type="NCBI Taxonomy" id="1255619"/>
    <lineage>
        <taxon>Bacteria</taxon>
        <taxon>Bacillati</taxon>
        <taxon>Bacillota</taxon>
        <taxon>Bacilli</taxon>
        <taxon>Lactobacillales</taxon>
        <taxon>Enterococcaceae</taxon>
        <taxon>Vagococcus</taxon>
    </lineage>
</organism>
<evidence type="ECO:0000259" key="3">
    <source>
        <dbReference type="Pfam" id="PF00437"/>
    </source>
</evidence>
<dbReference type="RefSeq" id="WP_086952624.1">
    <property type="nucleotide sequence ID" value="NZ_FWFD01000018.1"/>
</dbReference>
<dbReference type="SUPFAM" id="SSF52540">
    <property type="entry name" value="P-loop containing nucleoside triphosphate hydrolases"/>
    <property type="match status" value="1"/>
</dbReference>
<keyword evidence="2" id="KW-0175">Coiled coil</keyword>
<dbReference type="AlphaFoldDB" id="A0A1X6WRU4"/>
<dbReference type="PANTHER" id="PTHR30486:SF6">
    <property type="entry name" value="TYPE IV PILUS RETRACTATION ATPASE PILT"/>
    <property type="match status" value="1"/>
</dbReference>
<comment type="similarity">
    <text evidence="1">Belongs to the GSP E family.</text>
</comment>
<evidence type="ECO:0000256" key="1">
    <source>
        <dbReference type="ARBA" id="ARBA00006611"/>
    </source>
</evidence>
<feature type="domain" description="Bacterial type II secretion system protein E" evidence="3">
    <location>
        <begin position="177"/>
        <end position="356"/>
    </location>
</feature>
<evidence type="ECO:0000256" key="2">
    <source>
        <dbReference type="SAM" id="Coils"/>
    </source>
</evidence>
<reference evidence="5" key="1">
    <citation type="submission" date="2017-02" db="EMBL/GenBank/DDBJ databases">
        <authorList>
            <person name="Dridi B."/>
        </authorList>
    </citation>
    <scope>NUCLEOTIDE SEQUENCE [LARGE SCALE GENOMIC DNA]</scope>
    <source>
        <strain evidence="5">bH819</strain>
    </source>
</reference>
<sequence length="438" mass="50485">MKEVLNMLYEQQPNLKETQRVTEQQLEREKVMKEVITAVKKHIDLKHPELKIASLKNQEKREELEKIVRQIVSQKKELSEDEKRRIIPTIVGFGFVETVLALDPTATDIRFNGTQVIIENPNKKYLYPHPVEEREVQALINRYANFSGDNFNKEHPNLPVQIGNVRVDAIHKSNAPYGTVLALRISRKNMVYSKDYFSIGPDSVRKLLLAFISSHLSIFVAGEVGSSKTELQKYLVEPIPFDETIFLIEEIPETHLKELYPDKDISSTAEQGGNMTISSLLKASKRQNATWVILTEVRSSEAYHLVQLLKSDHKVISTMHSKSVYTIPSTLTGMIAEHYPINEENYIRQIHESLDIGIQLSKRKINGKTYRWIKELCEYTKDGVQMIFTQRLNAKGELIATYYGLSDNLREVITDYGKESEILDFEKECQEFHKKMGE</sequence>
<dbReference type="InterPro" id="IPR050921">
    <property type="entry name" value="T4SS_GSP_E_ATPase"/>
</dbReference>
<proteinExistence type="inferred from homology"/>
<dbReference type="Gene3D" id="3.30.450.380">
    <property type="match status" value="1"/>
</dbReference>
<evidence type="ECO:0000313" key="5">
    <source>
        <dbReference type="Proteomes" id="UP000195918"/>
    </source>
</evidence>
<dbReference type="PANTHER" id="PTHR30486">
    <property type="entry name" value="TWITCHING MOTILITY PROTEIN PILT"/>
    <property type="match status" value="1"/>
</dbReference>
<dbReference type="OrthoDB" id="9810761at2"/>
<accession>A0A1X6WRU4</accession>
<dbReference type="Pfam" id="PF00437">
    <property type="entry name" value="T2SSE"/>
    <property type="match status" value="1"/>
</dbReference>
<name>A0A1X6WRU4_9ENTE</name>
<dbReference type="InterPro" id="IPR027417">
    <property type="entry name" value="P-loop_NTPase"/>
</dbReference>
<dbReference type="InterPro" id="IPR001482">
    <property type="entry name" value="T2SS/T4SS_dom"/>
</dbReference>
<dbReference type="Gene3D" id="3.40.50.300">
    <property type="entry name" value="P-loop containing nucleotide triphosphate hydrolases"/>
    <property type="match status" value="1"/>
</dbReference>
<keyword evidence="4" id="KW-0378">Hydrolase</keyword>
<feature type="coiled-coil region" evidence="2">
    <location>
        <begin position="50"/>
        <end position="84"/>
    </location>
</feature>
<dbReference type="EMBL" id="FWFD01000018">
    <property type="protein sequence ID" value="SLM86995.1"/>
    <property type="molecule type" value="Genomic_DNA"/>
</dbReference>
<keyword evidence="5" id="KW-1185">Reference proteome</keyword>
<dbReference type="GO" id="GO:0016887">
    <property type="term" value="F:ATP hydrolysis activity"/>
    <property type="evidence" value="ECO:0007669"/>
    <property type="project" value="InterPro"/>
</dbReference>
<evidence type="ECO:0000313" key="4">
    <source>
        <dbReference type="EMBL" id="SLM86995.1"/>
    </source>
</evidence>
<dbReference type="Proteomes" id="UP000195918">
    <property type="component" value="Unassembled WGS sequence"/>
</dbReference>